<accession>A0A7C8HYL2</accession>
<protein>
    <submittedName>
        <fullName evidence="2">Uncharacterized protein</fullName>
    </submittedName>
</protein>
<organism evidence="2 3">
    <name type="scientific">Massariosphaeria phaeospora</name>
    <dbReference type="NCBI Taxonomy" id="100035"/>
    <lineage>
        <taxon>Eukaryota</taxon>
        <taxon>Fungi</taxon>
        <taxon>Dikarya</taxon>
        <taxon>Ascomycota</taxon>
        <taxon>Pezizomycotina</taxon>
        <taxon>Dothideomycetes</taxon>
        <taxon>Pleosporomycetidae</taxon>
        <taxon>Pleosporales</taxon>
        <taxon>Pleosporales incertae sedis</taxon>
        <taxon>Massariosphaeria</taxon>
    </lineage>
</organism>
<reference evidence="2 3" key="1">
    <citation type="submission" date="2020-01" db="EMBL/GenBank/DDBJ databases">
        <authorList>
            <consortium name="DOE Joint Genome Institute"/>
            <person name="Haridas S."/>
            <person name="Albert R."/>
            <person name="Binder M."/>
            <person name="Bloem J."/>
            <person name="Labutti K."/>
            <person name="Salamov A."/>
            <person name="Andreopoulos B."/>
            <person name="Baker S.E."/>
            <person name="Barry K."/>
            <person name="Bills G."/>
            <person name="Bluhm B.H."/>
            <person name="Cannon C."/>
            <person name="Castanera R."/>
            <person name="Culley D.E."/>
            <person name="Daum C."/>
            <person name="Ezra D."/>
            <person name="Gonzalez J.B."/>
            <person name="Henrissat B."/>
            <person name="Kuo A."/>
            <person name="Liang C."/>
            <person name="Lipzen A."/>
            <person name="Lutzoni F."/>
            <person name="Magnuson J."/>
            <person name="Mondo S."/>
            <person name="Nolan M."/>
            <person name="Ohm R."/>
            <person name="Pangilinan J."/>
            <person name="Park H.-J.H."/>
            <person name="Ramirez L."/>
            <person name="Alfaro M."/>
            <person name="Sun H."/>
            <person name="Tritt A."/>
            <person name="Yoshinaga Y."/>
            <person name="Zwiers L.-H.L."/>
            <person name="Turgeon B.G."/>
            <person name="Goodwin S.B."/>
            <person name="Spatafora J.W."/>
            <person name="Crous P.W."/>
            <person name="Grigoriev I.V."/>
        </authorList>
    </citation>
    <scope>NUCLEOTIDE SEQUENCE [LARGE SCALE GENOMIC DNA]</scope>
    <source>
        <strain evidence="2 3">CBS 611.86</strain>
    </source>
</reference>
<evidence type="ECO:0000313" key="2">
    <source>
        <dbReference type="EMBL" id="KAF2865197.1"/>
    </source>
</evidence>
<name>A0A7C8HYL2_9PLEO</name>
<dbReference type="AlphaFoldDB" id="A0A7C8HYL2"/>
<keyword evidence="1" id="KW-0732">Signal</keyword>
<keyword evidence="3" id="KW-1185">Reference proteome</keyword>
<proteinExistence type="predicted"/>
<gene>
    <name evidence="2" type="ORF">BDV95DRAFT_587035</name>
</gene>
<evidence type="ECO:0000256" key="1">
    <source>
        <dbReference type="SAM" id="SignalP"/>
    </source>
</evidence>
<dbReference type="Proteomes" id="UP000481861">
    <property type="component" value="Unassembled WGS sequence"/>
</dbReference>
<evidence type="ECO:0000313" key="3">
    <source>
        <dbReference type="Proteomes" id="UP000481861"/>
    </source>
</evidence>
<feature type="signal peptide" evidence="1">
    <location>
        <begin position="1"/>
        <end position="17"/>
    </location>
</feature>
<feature type="chain" id="PRO_5028809605" evidence="1">
    <location>
        <begin position="18"/>
        <end position="84"/>
    </location>
</feature>
<comment type="caution">
    <text evidence="2">The sequence shown here is derived from an EMBL/GenBank/DDBJ whole genome shotgun (WGS) entry which is preliminary data.</text>
</comment>
<sequence>MLGVCFSFLYALPEATGYPGQKMTIRTSRSNRSIQTIQWALRFAVVEAGIAFAKWPSVGQRCWWTISWTPGGAYLRAQRRCGPV</sequence>
<dbReference type="EMBL" id="JAADJZ010000035">
    <property type="protein sequence ID" value="KAF2865197.1"/>
    <property type="molecule type" value="Genomic_DNA"/>
</dbReference>